<reference evidence="2 3" key="1">
    <citation type="submission" date="2019-05" db="EMBL/GenBank/DDBJ databases">
        <title>Mikania micrantha, genome provides insights into the molecular mechanism of rapid growth.</title>
        <authorList>
            <person name="Liu B."/>
        </authorList>
    </citation>
    <scope>NUCLEOTIDE SEQUENCE [LARGE SCALE GENOMIC DNA]</scope>
    <source>
        <strain evidence="2">NLD-2019</strain>
        <tissue evidence="2">Leaf</tissue>
    </source>
</reference>
<keyword evidence="1" id="KW-1133">Transmembrane helix</keyword>
<dbReference type="EMBL" id="SZYD01000016">
    <property type="protein sequence ID" value="KAD3338059.1"/>
    <property type="molecule type" value="Genomic_DNA"/>
</dbReference>
<gene>
    <name evidence="2" type="ORF">E3N88_33580</name>
</gene>
<dbReference type="InterPro" id="IPR025886">
    <property type="entry name" value="PP2-like"/>
</dbReference>
<dbReference type="PANTHER" id="PTHR32278:SF135">
    <property type="entry name" value="F-BOX PROTEIN PP2-B12"/>
    <property type="match status" value="1"/>
</dbReference>
<evidence type="ECO:0000313" key="2">
    <source>
        <dbReference type="EMBL" id="KAD3338059.1"/>
    </source>
</evidence>
<keyword evidence="1" id="KW-0812">Transmembrane</keyword>
<dbReference type="PANTHER" id="PTHR32278">
    <property type="entry name" value="F-BOX DOMAIN-CONTAINING PROTEIN"/>
    <property type="match status" value="1"/>
</dbReference>
<dbReference type="OrthoDB" id="1497504at2759"/>
<organism evidence="2 3">
    <name type="scientific">Mikania micrantha</name>
    <name type="common">bitter vine</name>
    <dbReference type="NCBI Taxonomy" id="192012"/>
    <lineage>
        <taxon>Eukaryota</taxon>
        <taxon>Viridiplantae</taxon>
        <taxon>Streptophyta</taxon>
        <taxon>Embryophyta</taxon>
        <taxon>Tracheophyta</taxon>
        <taxon>Spermatophyta</taxon>
        <taxon>Magnoliopsida</taxon>
        <taxon>eudicotyledons</taxon>
        <taxon>Gunneridae</taxon>
        <taxon>Pentapetalae</taxon>
        <taxon>asterids</taxon>
        <taxon>campanulids</taxon>
        <taxon>Asterales</taxon>
        <taxon>Asteraceae</taxon>
        <taxon>Asteroideae</taxon>
        <taxon>Heliantheae alliance</taxon>
        <taxon>Eupatorieae</taxon>
        <taxon>Mikania</taxon>
    </lineage>
</organism>
<accession>A0A5N6MBN0</accession>
<protein>
    <submittedName>
        <fullName evidence="2">Uncharacterized protein</fullName>
    </submittedName>
</protein>
<sequence>MVSNESNHTSPHAYLLEKSTKDLSYFNSPPAALFSKFLSISHGRTEKEEYDSWKKEEEYWKTKLPDDSEEILERLNPPVKQYSTRKELFMLLHKGFFFDNDERFFSVNDDGQKCEIISAKRFVKQKSKPLQEAPLSGQHLLRDESTKMYPHTTELNLYFQISTSMLSMDTMYAASLVFSFREWDTHSSLHIDSSRWVWIKWKCEDLCVSSAHFAIRRDDGNFETTLWHFSSSDKKSYFDIILNRLLGGEEEKLPCIIIHRLEFHPLKMASSCFLIKSHNGTKEIQDESISDQDFNHENKLPGDYEGIICRTDLGLKYATQEELYFLLCAGILIDNGRKWFCLCKSTGEKCHMLAAVDIFRNDSNYELMDRLSLSESRFKEGIQLQNATQYYFTCELEADMFSSGKLYEIYLVFKFVNGDTKPDADCMMEAYCELNKEKTSTIFAHLSSCEPIPVIKPKKKNSKLRNLWNMPKLKGTRVPKWSITGTHNWMKQRDDGWMESWKPISHQAIYPPLSSAIVTLICPCLFEYFHYSVFGCGMVCPLTVEASISVVGDGLWVVPPSCFRRRSSVGTSVAATVVCLVLIFSNFLFY</sequence>
<evidence type="ECO:0000256" key="1">
    <source>
        <dbReference type="SAM" id="Phobius"/>
    </source>
</evidence>
<keyword evidence="1" id="KW-0472">Membrane</keyword>
<name>A0A5N6MBN0_9ASTR</name>
<comment type="caution">
    <text evidence="2">The sequence shown here is derived from an EMBL/GenBank/DDBJ whole genome shotgun (WGS) entry which is preliminary data.</text>
</comment>
<dbReference type="AlphaFoldDB" id="A0A5N6MBN0"/>
<dbReference type="Pfam" id="PF14299">
    <property type="entry name" value="PP2"/>
    <property type="match status" value="1"/>
</dbReference>
<feature type="transmembrane region" description="Helical" evidence="1">
    <location>
        <begin position="569"/>
        <end position="589"/>
    </location>
</feature>
<dbReference type="Proteomes" id="UP000326396">
    <property type="component" value="Linkage Group LG6"/>
</dbReference>
<keyword evidence="3" id="KW-1185">Reference proteome</keyword>
<proteinExistence type="predicted"/>
<evidence type="ECO:0000313" key="3">
    <source>
        <dbReference type="Proteomes" id="UP000326396"/>
    </source>
</evidence>